<evidence type="ECO:0000313" key="4">
    <source>
        <dbReference type="Proteomes" id="UP001165122"/>
    </source>
</evidence>
<dbReference type="Pfam" id="PF00650">
    <property type="entry name" value="CRAL_TRIO"/>
    <property type="match status" value="1"/>
</dbReference>
<dbReference type="CDD" id="cd00170">
    <property type="entry name" value="SEC14"/>
    <property type="match status" value="1"/>
</dbReference>
<dbReference type="PANTHER" id="PTHR45657">
    <property type="entry name" value="CRAL-TRIO DOMAIN-CONTAINING PROTEIN YKL091C-RELATED"/>
    <property type="match status" value="1"/>
</dbReference>
<dbReference type="InterPro" id="IPR036865">
    <property type="entry name" value="CRAL-TRIO_dom_sf"/>
</dbReference>
<protein>
    <recommendedName>
        <fullName evidence="2">CRAL-TRIO domain-containing protein</fullName>
    </recommendedName>
</protein>
<comment type="caution">
    <text evidence="3">The sequence shown here is derived from an EMBL/GenBank/DDBJ whole genome shotgun (WGS) entry which is preliminary data.</text>
</comment>
<dbReference type="AlphaFoldDB" id="A0A9W7CGY2"/>
<proteinExistence type="predicted"/>
<dbReference type="InterPro" id="IPR001251">
    <property type="entry name" value="CRAL-TRIO_dom"/>
</dbReference>
<organism evidence="3 4">
    <name type="scientific">Triparma laevis f. longispina</name>
    <dbReference type="NCBI Taxonomy" id="1714387"/>
    <lineage>
        <taxon>Eukaryota</taxon>
        <taxon>Sar</taxon>
        <taxon>Stramenopiles</taxon>
        <taxon>Ochrophyta</taxon>
        <taxon>Bolidophyceae</taxon>
        <taxon>Parmales</taxon>
        <taxon>Triparmaceae</taxon>
        <taxon>Triparma</taxon>
    </lineage>
</organism>
<dbReference type="SUPFAM" id="SSF52087">
    <property type="entry name" value="CRAL/TRIO domain"/>
    <property type="match status" value="1"/>
</dbReference>
<name>A0A9W7CGY2_9STRA</name>
<dbReference type="PANTHER" id="PTHR45657:SF61">
    <property type="entry name" value="CRAL-TRIO DOMAIN-CONTAINING PROTEIN"/>
    <property type="match status" value="1"/>
</dbReference>
<dbReference type="PROSITE" id="PS50191">
    <property type="entry name" value="CRAL_TRIO"/>
    <property type="match status" value="1"/>
</dbReference>
<evidence type="ECO:0000313" key="3">
    <source>
        <dbReference type="EMBL" id="GMI05505.1"/>
    </source>
</evidence>
<feature type="transmembrane region" description="Helical" evidence="1">
    <location>
        <begin position="45"/>
        <end position="64"/>
    </location>
</feature>
<dbReference type="EMBL" id="BRXW01000088">
    <property type="protein sequence ID" value="GMI05505.1"/>
    <property type="molecule type" value="Genomic_DNA"/>
</dbReference>
<keyword evidence="4" id="KW-1185">Reference proteome</keyword>
<evidence type="ECO:0000259" key="2">
    <source>
        <dbReference type="PROSITE" id="PS50191"/>
    </source>
</evidence>
<feature type="transmembrane region" description="Helical" evidence="1">
    <location>
        <begin position="21"/>
        <end position="39"/>
    </location>
</feature>
<keyword evidence="1" id="KW-0472">Membrane</keyword>
<feature type="domain" description="CRAL-TRIO" evidence="2">
    <location>
        <begin position="134"/>
        <end position="303"/>
    </location>
</feature>
<dbReference type="Gene3D" id="3.40.525.10">
    <property type="entry name" value="CRAL-TRIO lipid binding domain"/>
    <property type="match status" value="1"/>
</dbReference>
<evidence type="ECO:0000256" key="1">
    <source>
        <dbReference type="SAM" id="Phobius"/>
    </source>
</evidence>
<dbReference type="OrthoDB" id="1434354at2759"/>
<dbReference type="SMART" id="SM00516">
    <property type="entry name" value="SEC14"/>
    <property type="match status" value="1"/>
</dbReference>
<gene>
    <name evidence="3" type="ORF">TrLO_g11634</name>
</gene>
<keyword evidence="1" id="KW-1133">Transmembrane helix</keyword>
<dbReference type="InterPro" id="IPR051026">
    <property type="entry name" value="PI/PC_transfer"/>
</dbReference>
<reference evidence="4" key="1">
    <citation type="journal article" date="2023" name="Commun. Biol.">
        <title>Genome analysis of Parmales, the sister group of diatoms, reveals the evolutionary specialization of diatoms from phago-mixotrophs to photoautotrophs.</title>
        <authorList>
            <person name="Ban H."/>
            <person name="Sato S."/>
            <person name="Yoshikawa S."/>
            <person name="Yamada K."/>
            <person name="Nakamura Y."/>
            <person name="Ichinomiya M."/>
            <person name="Sato N."/>
            <person name="Blanc-Mathieu R."/>
            <person name="Endo H."/>
            <person name="Kuwata A."/>
            <person name="Ogata H."/>
        </authorList>
    </citation>
    <scope>NUCLEOTIDE SEQUENCE [LARGE SCALE GENOMIC DNA]</scope>
    <source>
        <strain evidence="4">NIES 3700</strain>
    </source>
</reference>
<keyword evidence="1" id="KW-0812">Transmembrane</keyword>
<sequence length="332" mass="38084">MLARLLTPFLSKANILTHLKLLLILSPACLLLSLPPLPLTSFDSLLLLTTFLLLLTLPLLLLFLTPPLPPSPLILISKIKKSTFLKVLGSDPIPGRYIRGCENDRREAKRRWEATKRWRADEKIDSILQNPHPNFPLIKKYYPHFYSGTSKSGSIIYYEICGQINVPALKENNISVKDLIWHYVYMTEYCFNILTDDDDRRTCTVFDVAGVSPSDLSGIVLEFLKATSTTMQEHYPERSEVILVINSPGWFYLIWNIVKQFINERTLKKVRICSTSGTFKGLEEFIEPEEIPIEYGGKKSIEGKGVRYWSEEEMGFRGWVRERTGDIPEPVE</sequence>
<accession>A0A9W7CGY2</accession>
<dbReference type="Proteomes" id="UP001165122">
    <property type="component" value="Unassembled WGS sequence"/>
</dbReference>